<keyword evidence="2" id="KW-1185">Reference proteome</keyword>
<protein>
    <submittedName>
        <fullName evidence="1">Uncharacterized protein</fullName>
    </submittedName>
</protein>
<gene>
    <name evidence="1" type="ORF">Aau02nite_63680</name>
</gene>
<dbReference type="Proteomes" id="UP000681340">
    <property type="component" value="Unassembled WGS sequence"/>
</dbReference>
<comment type="caution">
    <text evidence="1">The sequence shown here is derived from an EMBL/GenBank/DDBJ whole genome shotgun (WGS) entry which is preliminary data.</text>
</comment>
<dbReference type="AlphaFoldDB" id="A0A919VSM5"/>
<accession>A0A919VSM5</accession>
<organism evidence="1 2">
    <name type="scientific">Actinoplanes auranticolor</name>
    <dbReference type="NCBI Taxonomy" id="47988"/>
    <lineage>
        <taxon>Bacteria</taxon>
        <taxon>Bacillati</taxon>
        <taxon>Actinomycetota</taxon>
        <taxon>Actinomycetes</taxon>
        <taxon>Micromonosporales</taxon>
        <taxon>Micromonosporaceae</taxon>
        <taxon>Actinoplanes</taxon>
    </lineage>
</organism>
<name>A0A919VSM5_9ACTN</name>
<proteinExistence type="predicted"/>
<evidence type="ECO:0000313" key="2">
    <source>
        <dbReference type="Proteomes" id="UP000681340"/>
    </source>
</evidence>
<reference evidence="1" key="1">
    <citation type="submission" date="2021-03" db="EMBL/GenBank/DDBJ databases">
        <title>Whole genome shotgun sequence of Actinoplanes auranticolor NBRC 12245.</title>
        <authorList>
            <person name="Komaki H."/>
            <person name="Tamura T."/>
        </authorList>
    </citation>
    <scope>NUCLEOTIDE SEQUENCE</scope>
    <source>
        <strain evidence="1">NBRC 12245</strain>
    </source>
</reference>
<sequence length="212" mass="24079">MKSDRSLPTLAAVSYGTYERRVRNDSLPHGVRLAAFNGCLERYRPIGWEASLGYLELCAGPLERDTSALLRAVDMLTTSRNLWLVERAAYEETRRAAKRCGRRTAGKNEPSPGGEWLWLGAERAAALFALEFEYRSRGAVQPGLKPLVERSLANGGVLDAKDRALLSRLRADVDYYRTRGFYREKPDWMAWHRSSDTFRLLAHIRNAAYARN</sequence>
<dbReference type="EMBL" id="BOQL01000054">
    <property type="protein sequence ID" value="GIM74981.1"/>
    <property type="molecule type" value="Genomic_DNA"/>
</dbReference>
<evidence type="ECO:0000313" key="1">
    <source>
        <dbReference type="EMBL" id="GIM74981.1"/>
    </source>
</evidence>